<dbReference type="InterPro" id="IPR048503">
    <property type="entry name" value="NamZ_C"/>
</dbReference>
<dbReference type="Proteomes" id="UP000295221">
    <property type="component" value="Unassembled WGS sequence"/>
</dbReference>
<evidence type="ECO:0000313" key="5">
    <source>
        <dbReference type="Proteomes" id="UP000295221"/>
    </source>
</evidence>
<feature type="domain" description="Peptidoglycan beta-N-acetylmuramidase NamZ N-terminal" evidence="2">
    <location>
        <begin position="46"/>
        <end position="251"/>
    </location>
</feature>
<dbReference type="PANTHER" id="PTHR42915:SF1">
    <property type="entry name" value="PEPTIDOGLYCAN BETA-N-ACETYLMURAMIDASE NAMZ"/>
    <property type="match status" value="1"/>
</dbReference>
<proteinExistence type="predicted"/>
<evidence type="ECO:0000256" key="1">
    <source>
        <dbReference type="SAM" id="SignalP"/>
    </source>
</evidence>
<accession>A0A4R2GJQ6</accession>
<feature type="signal peptide" evidence="1">
    <location>
        <begin position="1"/>
        <end position="19"/>
    </location>
</feature>
<evidence type="ECO:0000259" key="3">
    <source>
        <dbReference type="Pfam" id="PF20732"/>
    </source>
</evidence>
<dbReference type="Gene3D" id="3.40.50.12170">
    <property type="entry name" value="Uncharacterised protein PF07075, DUF1343"/>
    <property type="match status" value="1"/>
</dbReference>
<name>A0A4R2GJQ6_9BACT</name>
<dbReference type="GO" id="GO:0033922">
    <property type="term" value="F:peptidoglycan beta-N-acetylmuramidase activity"/>
    <property type="evidence" value="ECO:0007669"/>
    <property type="project" value="InterPro"/>
</dbReference>
<dbReference type="Gene3D" id="3.90.1150.140">
    <property type="match status" value="1"/>
</dbReference>
<dbReference type="Pfam" id="PF07075">
    <property type="entry name" value="NamZ_N"/>
    <property type="match status" value="1"/>
</dbReference>
<reference evidence="4 5" key="1">
    <citation type="submission" date="2019-03" db="EMBL/GenBank/DDBJ databases">
        <title>Genomic Encyclopedia of Type Strains, Phase IV (KMG-IV): sequencing the most valuable type-strain genomes for metagenomic binning, comparative biology and taxonomic classification.</title>
        <authorList>
            <person name="Goeker M."/>
        </authorList>
    </citation>
    <scope>NUCLEOTIDE SEQUENCE [LARGE SCALE GENOMIC DNA]</scope>
    <source>
        <strain evidence="4 5">DSM 24179</strain>
    </source>
</reference>
<dbReference type="PANTHER" id="PTHR42915">
    <property type="entry name" value="HYPOTHETICAL 460 KDA PROTEIN IN FEUA-SIGW INTERGENIC REGION [PRECURSOR]"/>
    <property type="match status" value="1"/>
</dbReference>
<keyword evidence="5" id="KW-1185">Reference proteome</keyword>
<sequence length="413" mass="46935">MTNYRMKALLLFLTTLLCATPLASQVKTGVEVLRNRQFDVLQNQRVGLITNPTGVDRYLKSTVDIFHEAPEVNLVALFAPEHGVRGDYYAGDHVADTRDEKTGIPVFSLHGNTRKPTPEMLKNIDILVYDIQDIGSRSYTYISTLGLAMEAAAENNIKMVILDRPNPLGGLKFEGPLVENDFVSFVSQYPVTYVHGFTVGELAIFLNKEQLLKNGVQCELFVVEMEGWNRQMTFMETDLPWVPSSPHIPHAETAWFYPVSGILGELYVMNIGVGYTLPFHLFAAEWINAPKLSENLNNLNIPGVIFRPIHYRPYYSVSQGTLIHGVQVHITNISEVPLSLIQFYVLQEAYALHPDKNVFEMCAPSRLDMFDKVVGTDAVRILFQQRFRVEDILDLWNREAASFGKYVERYFLY</sequence>
<evidence type="ECO:0000259" key="2">
    <source>
        <dbReference type="Pfam" id="PF07075"/>
    </source>
</evidence>
<dbReference type="EMBL" id="SLWK01000004">
    <property type="protein sequence ID" value="TCO08920.1"/>
    <property type="molecule type" value="Genomic_DNA"/>
</dbReference>
<dbReference type="InterPro" id="IPR048502">
    <property type="entry name" value="NamZ_N"/>
</dbReference>
<organism evidence="4 5">
    <name type="scientific">Natronoflexus pectinivorans</name>
    <dbReference type="NCBI Taxonomy" id="682526"/>
    <lineage>
        <taxon>Bacteria</taxon>
        <taxon>Pseudomonadati</taxon>
        <taxon>Bacteroidota</taxon>
        <taxon>Bacteroidia</taxon>
        <taxon>Marinilabiliales</taxon>
        <taxon>Marinilabiliaceae</taxon>
        <taxon>Natronoflexus</taxon>
    </lineage>
</organism>
<dbReference type="Pfam" id="PF20732">
    <property type="entry name" value="NamZ_C"/>
    <property type="match status" value="1"/>
</dbReference>
<feature type="chain" id="PRO_5020778722" evidence="1">
    <location>
        <begin position="20"/>
        <end position="413"/>
    </location>
</feature>
<dbReference type="PIRSF" id="PIRSF016719">
    <property type="entry name" value="UCP016719"/>
    <property type="match status" value="1"/>
</dbReference>
<keyword evidence="1" id="KW-0732">Signal</keyword>
<dbReference type="AlphaFoldDB" id="A0A4R2GJQ6"/>
<feature type="domain" description="Peptidoglycan beta-N-acetylmuramidase NamZ C-terminal" evidence="3">
    <location>
        <begin position="256"/>
        <end position="413"/>
    </location>
</feature>
<dbReference type="RefSeq" id="WP_243699363.1">
    <property type="nucleotide sequence ID" value="NZ_SLWK01000004.1"/>
</dbReference>
<gene>
    <name evidence="4" type="ORF">EV194_104231</name>
</gene>
<protein>
    <submittedName>
        <fullName evidence="4">Uncharacterized protein YbbC (DUF1343 family)</fullName>
    </submittedName>
</protein>
<comment type="caution">
    <text evidence="4">The sequence shown here is derived from an EMBL/GenBank/DDBJ whole genome shotgun (WGS) entry which is preliminary data.</text>
</comment>
<evidence type="ECO:0000313" key="4">
    <source>
        <dbReference type="EMBL" id="TCO08920.1"/>
    </source>
</evidence>
<dbReference type="InterPro" id="IPR008302">
    <property type="entry name" value="NamZ"/>
</dbReference>